<dbReference type="AlphaFoldDB" id="A0A0X3VCU7"/>
<name>A0A0X3VCU7_9ACTN</name>
<evidence type="ECO:0000256" key="2">
    <source>
        <dbReference type="RuleBase" id="RU004508"/>
    </source>
</evidence>
<evidence type="ECO:0000313" key="4">
    <source>
        <dbReference type="Proteomes" id="UP000053244"/>
    </source>
</evidence>
<comment type="caution">
    <text evidence="3">The sequence shown here is derived from an EMBL/GenBank/DDBJ whole genome shotgun (WGS) entry which is preliminary data.</text>
</comment>
<dbReference type="PANTHER" id="PTHR30244">
    <property type="entry name" value="TRANSAMINASE"/>
    <property type="match status" value="1"/>
</dbReference>
<dbReference type="InterPro" id="IPR000653">
    <property type="entry name" value="DegT/StrS_aminotransferase"/>
</dbReference>
<evidence type="ECO:0000256" key="1">
    <source>
        <dbReference type="ARBA" id="ARBA00001933"/>
    </source>
</evidence>
<dbReference type="Proteomes" id="UP000053244">
    <property type="component" value="Unassembled WGS sequence"/>
</dbReference>
<dbReference type="PANTHER" id="PTHR30244:SF34">
    <property type="entry name" value="DTDP-4-AMINO-4,6-DIDEOXYGALACTOSE TRANSAMINASE"/>
    <property type="match status" value="1"/>
</dbReference>
<proteinExistence type="inferred from homology"/>
<dbReference type="InterPro" id="IPR015424">
    <property type="entry name" value="PyrdxlP-dep_Trfase"/>
</dbReference>
<dbReference type="GO" id="GO:0030170">
    <property type="term" value="F:pyridoxal phosphate binding"/>
    <property type="evidence" value="ECO:0007669"/>
    <property type="project" value="TreeGrafter"/>
</dbReference>
<keyword evidence="4" id="KW-1185">Reference proteome</keyword>
<evidence type="ECO:0000313" key="3">
    <source>
        <dbReference type="EMBL" id="KUL42102.1"/>
    </source>
</evidence>
<comment type="similarity">
    <text evidence="2">Belongs to the DegT/DnrJ/EryC1 family.</text>
</comment>
<dbReference type="SUPFAM" id="SSF53383">
    <property type="entry name" value="PLP-dependent transferases"/>
    <property type="match status" value="1"/>
</dbReference>
<protein>
    <recommendedName>
        <fullName evidence="5">DegT/DnrJ/EryC1/StrS aminotransferase</fullName>
    </recommendedName>
</protein>
<comment type="cofactor">
    <cofactor evidence="1">
        <name>pyridoxal 5'-phosphate</name>
        <dbReference type="ChEBI" id="CHEBI:597326"/>
    </cofactor>
</comment>
<accession>A0A0X3VCU7</accession>
<organism evidence="3 4">
    <name type="scientific">Actinoplanes awajinensis subsp. mycoplanecinus</name>
    <dbReference type="NCBI Taxonomy" id="135947"/>
    <lineage>
        <taxon>Bacteria</taxon>
        <taxon>Bacillati</taxon>
        <taxon>Actinomycetota</taxon>
        <taxon>Actinomycetes</taxon>
        <taxon>Micromonosporales</taxon>
        <taxon>Micromonosporaceae</taxon>
        <taxon>Actinoplanes</taxon>
    </lineage>
</organism>
<reference evidence="3 4" key="1">
    <citation type="submission" date="2015-10" db="EMBL/GenBank/DDBJ databases">
        <authorList>
            <person name="Gilbert D.G."/>
        </authorList>
    </citation>
    <scope>NUCLEOTIDE SEQUENCE [LARGE SCALE GENOMIC DNA]</scope>
    <source>
        <strain evidence="3 4">NRRL B-16712</strain>
    </source>
</reference>
<dbReference type="InterPro" id="IPR015421">
    <property type="entry name" value="PyrdxlP-dep_Trfase_major"/>
</dbReference>
<dbReference type="GO" id="GO:0008483">
    <property type="term" value="F:transaminase activity"/>
    <property type="evidence" value="ECO:0007669"/>
    <property type="project" value="TreeGrafter"/>
</dbReference>
<sequence>MSTVLHYYRGRVALHATLRALHVSPGDEVIVPGYTCPAVVEPLLRLGIRPVFADIDRATLVASPASIRERITGRTRAVIVQHTFGYPAPVREITELPVIEDCAHIGPGSIDVGYGGVAAIYSYEQGKPAVAGPGGAAVVHDPALAAEMHTRYARYSAPPLRPELTASAEYLAYRLTDELGLRWRCRPQPSDAEYGWRMSRGVRERLSRRITAARRDIGVRRKVLTAYERGLDRLAVSHHPRPGPEAIPLCLPVRVFGKATVLREAADAGVELGDRFRTPPGYLAGSCPNAEWALGHLVTLPVRSSVSPADVHKTMQLFDRLKAKGHV</sequence>
<dbReference type="RefSeq" id="WP_067684594.1">
    <property type="nucleotide sequence ID" value="NZ_LLZH01000004.1"/>
</dbReference>
<gene>
    <name evidence="3" type="ORF">ADL15_02055</name>
</gene>
<evidence type="ECO:0008006" key="5">
    <source>
        <dbReference type="Google" id="ProtNLM"/>
    </source>
</evidence>
<dbReference type="EMBL" id="LLZH01000004">
    <property type="protein sequence ID" value="KUL42102.1"/>
    <property type="molecule type" value="Genomic_DNA"/>
</dbReference>
<dbReference type="Gene3D" id="3.40.640.10">
    <property type="entry name" value="Type I PLP-dependent aspartate aminotransferase-like (Major domain)"/>
    <property type="match status" value="1"/>
</dbReference>
<dbReference type="Pfam" id="PF01041">
    <property type="entry name" value="DegT_DnrJ_EryC1"/>
    <property type="match status" value="1"/>
</dbReference>
<dbReference type="GO" id="GO:0000271">
    <property type="term" value="P:polysaccharide biosynthetic process"/>
    <property type="evidence" value="ECO:0007669"/>
    <property type="project" value="TreeGrafter"/>
</dbReference>
<keyword evidence="2" id="KW-0663">Pyridoxal phosphate</keyword>